<evidence type="ECO:0000256" key="1">
    <source>
        <dbReference type="ARBA" id="ARBA00023002"/>
    </source>
</evidence>
<dbReference type="GO" id="GO:0016616">
    <property type="term" value="F:oxidoreductase activity, acting on the CH-OH group of donors, NAD or NADP as acceptor"/>
    <property type="evidence" value="ECO:0007669"/>
    <property type="project" value="TreeGrafter"/>
</dbReference>
<dbReference type="EMBL" id="MDDG01000001">
    <property type="protein sequence ID" value="OQE47476.1"/>
    <property type="molecule type" value="Genomic_DNA"/>
</dbReference>
<dbReference type="Gene3D" id="3.40.50.720">
    <property type="entry name" value="NAD(P)-binding Rossmann-like Domain"/>
    <property type="match status" value="1"/>
</dbReference>
<dbReference type="PANTHER" id="PTHR10366:SF564">
    <property type="entry name" value="STEROL-4-ALPHA-CARBOXYLATE 3-DEHYDROGENASE, DECARBOXYLATING"/>
    <property type="match status" value="1"/>
</dbReference>
<dbReference type="SUPFAM" id="SSF51735">
    <property type="entry name" value="NAD(P)-binding Rossmann-fold domains"/>
    <property type="match status" value="1"/>
</dbReference>
<proteinExistence type="inferred from homology"/>
<dbReference type="Proteomes" id="UP000191500">
    <property type="component" value="Unassembled WGS sequence"/>
</dbReference>
<protein>
    <recommendedName>
        <fullName evidence="3">NAD-dependent epimerase/dehydratase domain-containing protein</fullName>
    </recommendedName>
</protein>
<dbReference type="InterPro" id="IPR036291">
    <property type="entry name" value="NAD(P)-bd_dom_sf"/>
</dbReference>
<evidence type="ECO:0000313" key="4">
    <source>
        <dbReference type="EMBL" id="OQE47476.1"/>
    </source>
</evidence>
<dbReference type="AlphaFoldDB" id="A0A1V6V9Y4"/>
<dbReference type="Pfam" id="PF01370">
    <property type="entry name" value="Epimerase"/>
    <property type="match status" value="1"/>
</dbReference>
<sequence length="354" mass="38155">MALSNKKLVLLTGATGFIGFQTLLDALKAGFRVRCAVRSVERGNVLLSKPALQSLQQDNQEAPVEIVVVPDLAAPGAFNEAILGASYVIHAASPLRSTQPDGDLEAEFVGPAKQATLEILEAAANTASVERVVITSSVAALISPTAFTGMNPHDLDHPFTSSSRVPLMKPPFAHPSVAYMASKIASLQITETWAKETHPRFGIINILPSWVLGPAAWAGEDSQVLLDTSNGLVLRTVVQGIKSPYPHMAGAVVDVRDVARLHVQSLQRTDIVEAGGCRSFIASTPGKWEDIPGIIRKNFVGELQNNSKRLTVLGEQTSIPLAIDSSDTELAFEWKFTDLERMITDLISQYIELK</sequence>
<dbReference type="STRING" id="36646.A0A1V6V9Y4"/>
<organism evidence="4 5">
    <name type="scientific">Penicillium coprophilum</name>
    <dbReference type="NCBI Taxonomy" id="36646"/>
    <lineage>
        <taxon>Eukaryota</taxon>
        <taxon>Fungi</taxon>
        <taxon>Dikarya</taxon>
        <taxon>Ascomycota</taxon>
        <taxon>Pezizomycotina</taxon>
        <taxon>Eurotiomycetes</taxon>
        <taxon>Eurotiomycetidae</taxon>
        <taxon>Eurotiales</taxon>
        <taxon>Aspergillaceae</taxon>
        <taxon>Penicillium</taxon>
    </lineage>
</organism>
<accession>A0A1V6V9Y4</accession>
<dbReference type="InterPro" id="IPR050425">
    <property type="entry name" value="NAD(P)_dehydrat-like"/>
</dbReference>
<dbReference type="PANTHER" id="PTHR10366">
    <property type="entry name" value="NAD DEPENDENT EPIMERASE/DEHYDRATASE"/>
    <property type="match status" value="1"/>
</dbReference>
<gene>
    <name evidence="4" type="ORF">PENCOP_c001G08371</name>
</gene>
<name>A0A1V6V9Y4_9EURO</name>
<reference evidence="5" key="1">
    <citation type="journal article" date="2017" name="Nat. Microbiol.">
        <title>Global analysis of biosynthetic gene clusters reveals vast potential of secondary metabolite production in Penicillium species.</title>
        <authorList>
            <person name="Nielsen J.C."/>
            <person name="Grijseels S."/>
            <person name="Prigent S."/>
            <person name="Ji B."/>
            <person name="Dainat J."/>
            <person name="Nielsen K.F."/>
            <person name="Frisvad J.C."/>
            <person name="Workman M."/>
            <person name="Nielsen J."/>
        </authorList>
    </citation>
    <scope>NUCLEOTIDE SEQUENCE [LARGE SCALE GENOMIC DNA]</scope>
    <source>
        <strain evidence="5">IBT 31321</strain>
    </source>
</reference>
<keyword evidence="1" id="KW-0560">Oxidoreductase</keyword>
<evidence type="ECO:0000259" key="3">
    <source>
        <dbReference type="Pfam" id="PF01370"/>
    </source>
</evidence>
<evidence type="ECO:0000313" key="5">
    <source>
        <dbReference type="Proteomes" id="UP000191500"/>
    </source>
</evidence>
<comment type="caution">
    <text evidence="4">The sequence shown here is derived from an EMBL/GenBank/DDBJ whole genome shotgun (WGS) entry which is preliminary data.</text>
</comment>
<comment type="similarity">
    <text evidence="2">Belongs to the NAD(P)-dependent epimerase/dehydratase family. Dihydroflavonol-4-reductase subfamily.</text>
</comment>
<keyword evidence="5" id="KW-1185">Reference proteome</keyword>
<feature type="domain" description="NAD-dependent epimerase/dehydratase" evidence="3">
    <location>
        <begin position="9"/>
        <end position="269"/>
    </location>
</feature>
<evidence type="ECO:0000256" key="2">
    <source>
        <dbReference type="ARBA" id="ARBA00023445"/>
    </source>
</evidence>
<dbReference type="InterPro" id="IPR001509">
    <property type="entry name" value="Epimerase_deHydtase"/>
</dbReference>